<gene>
    <name evidence="2" type="ORF">E2986_11575</name>
</gene>
<accession>A0A833S3X1</accession>
<dbReference type="Gene3D" id="3.30.1140.40">
    <property type="entry name" value="Tctex-1"/>
    <property type="match status" value="1"/>
</dbReference>
<evidence type="ECO:0000313" key="3">
    <source>
        <dbReference type="Proteomes" id="UP000655588"/>
    </source>
</evidence>
<dbReference type="InterPro" id="IPR038586">
    <property type="entry name" value="Tctex-1-like_sf"/>
</dbReference>
<dbReference type="AlphaFoldDB" id="A0A833S3X1"/>
<sequence>MIRKIYCTYEKKKIRRSIPRYQNTYRLMSFNPFDVEAVDKMVMETMVSELSPVTSYHPNHMAKLCLKIGSDLQNALCKKDYDRYKLVAQVTIVQRSDQSVHAAFQCLWDVERDNYSYYVFENNHIHAWCCVFGLDIRLMRSKEKESDELLHTWFLSLDRDHLSVFKIICCLCHHSRQIFGISSYNKVGISSYNNITKL</sequence>
<keyword evidence="3" id="KW-1185">Reference proteome</keyword>
<dbReference type="GO" id="GO:0045505">
    <property type="term" value="F:dynein intermediate chain binding"/>
    <property type="evidence" value="ECO:0007669"/>
    <property type="project" value="TreeGrafter"/>
</dbReference>
<protein>
    <submittedName>
        <fullName evidence="2">Uncharacterized protein</fullName>
    </submittedName>
</protein>
<dbReference type="GO" id="GO:0005868">
    <property type="term" value="C:cytoplasmic dynein complex"/>
    <property type="evidence" value="ECO:0007669"/>
    <property type="project" value="TreeGrafter"/>
</dbReference>
<reference evidence="2" key="1">
    <citation type="submission" date="2019-11" db="EMBL/GenBank/DDBJ databases">
        <title>The nuclear and mitochondrial genomes of Frieseomelitta varia - a highly eusocial stingless bee (Meliponini) with a permanently sterile worker caste.</title>
        <authorList>
            <person name="Freitas F.C.P."/>
            <person name="Lourenco A.P."/>
            <person name="Nunes F.M.F."/>
            <person name="Paschoal A.R."/>
            <person name="Abreu F.C.P."/>
            <person name="Barbin F.O."/>
            <person name="Bataglia L."/>
            <person name="Cardoso-Junior C.A.M."/>
            <person name="Cervoni M.S."/>
            <person name="Silva S.R."/>
            <person name="Dalarmi F."/>
            <person name="Del Lama M.A."/>
            <person name="Depintor T.S."/>
            <person name="Ferreira K.M."/>
            <person name="Goria P.S."/>
            <person name="Jaskot M.C."/>
            <person name="Lago D.C."/>
            <person name="Luna-Lucena D."/>
            <person name="Moda L.M."/>
            <person name="Nascimento L."/>
            <person name="Pedrino M."/>
            <person name="Rabico F.O."/>
            <person name="Sanches F.C."/>
            <person name="Santos D.E."/>
            <person name="Santos C.G."/>
            <person name="Vieira J."/>
            <person name="Lopes T.F."/>
            <person name="Barchuk A.R."/>
            <person name="Hartfelder K."/>
            <person name="Simoes Z.L.P."/>
            <person name="Bitondi M.M.G."/>
            <person name="Pinheiro D.G."/>
        </authorList>
    </citation>
    <scope>NUCLEOTIDE SEQUENCE</scope>
    <source>
        <strain evidence="2">USP_RPSP 00005682</strain>
        <tissue evidence="2">Whole individual</tissue>
    </source>
</reference>
<organism evidence="2 3">
    <name type="scientific">Frieseomelitta varia</name>
    <dbReference type="NCBI Taxonomy" id="561572"/>
    <lineage>
        <taxon>Eukaryota</taxon>
        <taxon>Metazoa</taxon>
        <taxon>Ecdysozoa</taxon>
        <taxon>Arthropoda</taxon>
        <taxon>Hexapoda</taxon>
        <taxon>Insecta</taxon>
        <taxon>Pterygota</taxon>
        <taxon>Neoptera</taxon>
        <taxon>Endopterygota</taxon>
        <taxon>Hymenoptera</taxon>
        <taxon>Apocrita</taxon>
        <taxon>Aculeata</taxon>
        <taxon>Apoidea</taxon>
        <taxon>Anthophila</taxon>
        <taxon>Apidae</taxon>
        <taxon>Frieseomelitta</taxon>
    </lineage>
</organism>
<proteinExistence type="inferred from homology"/>
<name>A0A833S3X1_9HYME</name>
<evidence type="ECO:0000256" key="1">
    <source>
        <dbReference type="ARBA" id="ARBA00005361"/>
    </source>
</evidence>
<evidence type="ECO:0000313" key="2">
    <source>
        <dbReference type="EMBL" id="KAF3426216.1"/>
    </source>
</evidence>
<dbReference type="GO" id="GO:0005737">
    <property type="term" value="C:cytoplasm"/>
    <property type="evidence" value="ECO:0007669"/>
    <property type="project" value="TreeGrafter"/>
</dbReference>
<dbReference type="Pfam" id="PF03645">
    <property type="entry name" value="Tctex-1"/>
    <property type="match status" value="1"/>
</dbReference>
<dbReference type="GO" id="GO:0007018">
    <property type="term" value="P:microtubule-based movement"/>
    <property type="evidence" value="ECO:0007669"/>
    <property type="project" value="TreeGrafter"/>
</dbReference>
<dbReference type="Proteomes" id="UP000655588">
    <property type="component" value="Unassembled WGS sequence"/>
</dbReference>
<dbReference type="CDD" id="cd21451">
    <property type="entry name" value="DLC-like_TCTEX1D"/>
    <property type="match status" value="1"/>
</dbReference>
<dbReference type="PANTHER" id="PTHR21255">
    <property type="entry name" value="T-COMPLEX-ASSOCIATED-TESTIS-EXPRESSED 1/ DYNEIN LIGHT CHAIN"/>
    <property type="match status" value="1"/>
</dbReference>
<dbReference type="PANTHER" id="PTHR21255:SF7">
    <property type="entry name" value="DYNEIN LIGHT CHAIN TCTEX-TYPE PROTEIN 2B"/>
    <property type="match status" value="1"/>
</dbReference>
<dbReference type="InterPro" id="IPR005334">
    <property type="entry name" value="Tctex-1-like"/>
</dbReference>
<comment type="similarity">
    <text evidence="1">Belongs to the dynein light chain Tctex-type family.</text>
</comment>
<comment type="caution">
    <text evidence="2">The sequence shown here is derived from an EMBL/GenBank/DDBJ whole genome shotgun (WGS) entry which is preliminary data.</text>
</comment>
<dbReference type="EMBL" id="WNWW01000336">
    <property type="protein sequence ID" value="KAF3426216.1"/>
    <property type="molecule type" value="Genomic_DNA"/>
</dbReference>